<evidence type="ECO:0000259" key="2">
    <source>
        <dbReference type="Pfam" id="PF00155"/>
    </source>
</evidence>
<dbReference type="GO" id="GO:0030170">
    <property type="term" value="F:pyridoxal phosphate binding"/>
    <property type="evidence" value="ECO:0007669"/>
    <property type="project" value="InterPro"/>
</dbReference>
<dbReference type="EMBL" id="GG663749">
    <property type="protein sequence ID" value="EEH52120.1"/>
    <property type="molecule type" value="Genomic_DNA"/>
</dbReference>
<dbReference type="PANTHER" id="PTHR42858:SF1">
    <property type="entry name" value="LD15494P"/>
    <property type="match status" value="1"/>
</dbReference>
<gene>
    <name evidence="3" type="ORF">MICPUCDRAFT_48899</name>
</gene>
<dbReference type="InterPro" id="IPR015424">
    <property type="entry name" value="PyrdxlP-dep_Trfase"/>
</dbReference>
<dbReference type="Gene3D" id="3.90.1150.10">
    <property type="entry name" value="Aspartate Aminotransferase, domain 1"/>
    <property type="match status" value="1"/>
</dbReference>
<evidence type="ECO:0000313" key="4">
    <source>
        <dbReference type="Proteomes" id="UP000001876"/>
    </source>
</evidence>
<accession>C1N6I3</accession>
<dbReference type="eggNOG" id="KOG0634">
    <property type="taxonomic scope" value="Eukaryota"/>
</dbReference>
<dbReference type="OMA" id="DFLQWPV"/>
<feature type="domain" description="Aminotransferase class I/classII large" evidence="2">
    <location>
        <begin position="321"/>
        <end position="493"/>
    </location>
</feature>
<dbReference type="STRING" id="564608.C1N6I3"/>
<dbReference type="KEGG" id="mpp:MICPUCDRAFT_48899"/>
<name>C1N6I3_MICPC</name>
<dbReference type="PANTHER" id="PTHR42858">
    <property type="entry name" value="AMINOTRANSFERASE"/>
    <property type="match status" value="1"/>
</dbReference>
<protein>
    <submittedName>
        <fullName evidence="3">Predicted protein</fullName>
    </submittedName>
</protein>
<feature type="region of interest" description="Disordered" evidence="1">
    <location>
        <begin position="248"/>
        <end position="321"/>
    </location>
</feature>
<dbReference type="GO" id="GO:0047536">
    <property type="term" value="F:2-aminoadipate transaminase activity"/>
    <property type="evidence" value="ECO:0007669"/>
    <property type="project" value="TreeGrafter"/>
</dbReference>
<dbReference type="InterPro" id="IPR004839">
    <property type="entry name" value="Aminotransferase_I/II_large"/>
</dbReference>
<evidence type="ECO:0000256" key="1">
    <source>
        <dbReference type="SAM" id="MobiDB-lite"/>
    </source>
</evidence>
<sequence length="507" mass="52833">MMASSSSSTAADDAPPSSADKASLRCQAPGTINLAVGHPRELPSDVLAAAMTRSAAALRSDDARDRDAVPLNYVARRGPPAILETFASFLTDAYDGGRRPPRASSSSSSSSSSSPVTAASLVITNGVSHGLDLACGALTSPGDVVVMEIPTYFLAAAVFRDHGLEVIGVPGTDGEFEDDGGAFDVVYLVPTHSNPRGGTLGTDGRRRLVSLARRFGFYIFADEVYHALHWGEDPPPPRFFEIERAMTTLEEDEGGRRRDGGRDADEGDDDDDDDDDARGDVSVYSDAWGKNKKTGSGGGEEENAPKPGVSSQRGQPPPPVVVSASSFTKILAPGLRLGWLECDPSLATAIANRGYVVSGGCVAPFTAGVVAQAILSGDAADWLTKLRDDYRESSAALARAVEAETGGSDGCAWSFASPSPPRGGYFAWIKLPAGMRAASLAEPAAREGVAFLRGGQCAPTAGDEDAFDACDGHVRVCFAFLTADEIEEGVRRLAKAVRSVAAAEAAS</sequence>
<dbReference type="SUPFAM" id="SSF53383">
    <property type="entry name" value="PLP-dependent transferases"/>
    <property type="match status" value="1"/>
</dbReference>
<dbReference type="GeneID" id="9689357"/>
<organism evidence="4">
    <name type="scientific">Micromonas pusilla (strain CCMP1545)</name>
    <name type="common">Picoplanktonic green alga</name>
    <dbReference type="NCBI Taxonomy" id="564608"/>
    <lineage>
        <taxon>Eukaryota</taxon>
        <taxon>Viridiplantae</taxon>
        <taxon>Chlorophyta</taxon>
        <taxon>Mamiellophyceae</taxon>
        <taxon>Mamiellales</taxon>
        <taxon>Mamiellaceae</taxon>
        <taxon>Micromonas</taxon>
    </lineage>
</organism>
<evidence type="ECO:0000313" key="3">
    <source>
        <dbReference type="EMBL" id="EEH52120.1"/>
    </source>
</evidence>
<feature type="region of interest" description="Disordered" evidence="1">
    <location>
        <begin position="1"/>
        <end position="25"/>
    </location>
</feature>
<dbReference type="CDD" id="cd00609">
    <property type="entry name" value="AAT_like"/>
    <property type="match status" value="1"/>
</dbReference>
<dbReference type="InterPro" id="IPR015421">
    <property type="entry name" value="PyrdxlP-dep_Trfase_major"/>
</dbReference>
<keyword evidence="4" id="KW-1185">Reference proteome</keyword>
<feature type="compositionally biased region" description="Acidic residues" evidence="1">
    <location>
        <begin position="265"/>
        <end position="277"/>
    </location>
</feature>
<proteinExistence type="predicted"/>
<dbReference type="InterPro" id="IPR015422">
    <property type="entry name" value="PyrdxlP-dep_Trfase_small"/>
</dbReference>
<feature type="compositionally biased region" description="Basic and acidic residues" evidence="1">
    <location>
        <begin position="254"/>
        <end position="264"/>
    </location>
</feature>
<dbReference type="AlphaFoldDB" id="C1N6I3"/>
<feature type="domain" description="Aminotransferase class I/classII large" evidence="2">
    <location>
        <begin position="72"/>
        <end position="234"/>
    </location>
</feature>
<feature type="compositionally biased region" description="Low complexity" evidence="1">
    <location>
        <begin position="1"/>
        <end position="21"/>
    </location>
</feature>
<dbReference type="OrthoDB" id="7042322at2759"/>
<dbReference type="Gene3D" id="3.40.640.10">
    <property type="entry name" value="Type I PLP-dependent aspartate aminotransferase-like (Major domain)"/>
    <property type="match status" value="2"/>
</dbReference>
<dbReference type="Proteomes" id="UP000001876">
    <property type="component" value="Unassembled WGS sequence"/>
</dbReference>
<reference evidence="3 4" key="1">
    <citation type="journal article" date="2009" name="Science">
        <title>Green evolution and dynamic adaptations revealed by genomes of the marine picoeukaryotes Micromonas.</title>
        <authorList>
            <person name="Worden A.Z."/>
            <person name="Lee J.H."/>
            <person name="Mock T."/>
            <person name="Rouze P."/>
            <person name="Simmons M.P."/>
            <person name="Aerts A.L."/>
            <person name="Allen A.E."/>
            <person name="Cuvelier M.L."/>
            <person name="Derelle E."/>
            <person name="Everett M.V."/>
            <person name="Foulon E."/>
            <person name="Grimwood J."/>
            <person name="Gundlach H."/>
            <person name="Henrissat B."/>
            <person name="Napoli C."/>
            <person name="McDonald S.M."/>
            <person name="Parker M.S."/>
            <person name="Rombauts S."/>
            <person name="Salamov A."/>
            <person name="Von Dassow P."/>
            <person name="Badger J.H."/>
            <person name="Coutinho P.M."/>
            <person name="Demir E."/>
            <person name="Dubchak I."/>
            <person name="Gentemann C."/>
            <person name="Eikrem W."/>
            <person name="Gready J.E."/>
            <person name="John U."/>
            <person name="Lanier W."/>
            <person name="Lindquist E.A."/>
            <person name="Lucas S."/>
            <person name="Mayer K.F."/>
            <person name="Moreau H."/>
            <person name="Not F."/>
            <person name="Otillar R."/>
            <person name="Panaud O."/>
            <person name="Pangilinan J."/>
            <person name="Paulsen I."/>
            <person name="Piegu B."/>
            <person name="Poliakov A."/>
            <person name="Robbens S."/>
            <person name="Schmutz J."/>
            <person name="Toulza E."/>
            <person name="Wyss T."/>
            <person name="Zelensky A."/>
            <person name="Zhou K."/>
            <person name="Armbrust E.V."/>
            <person name="Bhattacharya D."/>
            <person name="Goodenough U.W."/>
            <person name="Van de Peer Y."/>
            <person name="Grigoriev I.V."/>
        </authorList>
    </citation>
    <scope>NUCLEOTIDE SEQUENCE [LARGE SCALE GENOMIC DNA]</scope>
    <source>
        <strain evidence="3 4">CCMP1545</strain>
    </source>
</reference>
<dbReference type="Pfam" id="PF00155">
    <property type="entry name" value="Aminotran_1_2"/>
    <property type="match status" value="2"/>
</dbReference>
<dbReference type="RefSeq" id="XP_003063747.1">
    <property type="nucleotide sequence ID" value="XM_003063701.1"/>
</dbReference>